<reference evidence="2" key="1">
    <citation type="submission" date="2024-05" db="EMBL/GenBank/DDBJ databases">
        <title>Isolation and characterization of Sporomusa carbonis sp. nov., a carboxydotrophic hydrogenogen in the genus of Sporomusa isolated from a charcoal burning pile.</title>
        <authorList>
            <person name="Boeer T."/>
            <person name="Rosenbaum F."/>
            <person name="Eysell L."/>
            <person name="Mueller V."/>
            <person name="Daniel R."/>
            <person name="Poehlein A."/>
        </authorList>
    </citation>
    <scope>NUCLEOTIDE SEQUENCE [LARGE SCALE GENOMIC DNA]</scope>
    <source>
        <strain evidence="2">DSM 10669</strain>
    </source>
</reference>
<dbReference type="PRINTS" id="PR00081">
    <property type="entry name" value="GDHRDH"/>
</dbReference>
<evidence type="ECO:0000256" key="1">
    <source>
        <dbReference type="ARBA" id="ARBA00006484"/>
    </source>
</evidence>
<gene>
    <name evidence="2" type="primary">actIII</name>
    <name evidence="2" type="ORF">SPSIL_053780</name>
</gene>
<dbReference type="InterPro" id="IPR036291">
    <property type="entry name" value="NAD(P)-bd_dom_sf"/>
</dbReference>
<dbReference type="PANTHER" id="PTHR42879">
    <property type="entry name" value="3-OXOACYL-(ACYL-CARRIER-PROTEIN) REDUCTASE"/>
    <property type="match status" value="1"/>
</dbReference>
<dbReference type="Gene3D" id="3.40.50.720">
    <property type="entry name" value="NAD(P)-binding Rossmann-like Domain"/>
    <property type="match status" value="1"/>
</dbReference>
<organism evidence="2 3">
    <name type="scientific">Sporomusa silvacetica DSM 10669</name>
    <dbReference type="NCBI Taxonomy" id="1123289"/>
    <lineage>
        <taxon>Bacteria</taxon>
        <taxon>Bacillati</taxon>
        <taxon>Bacillota</taxon>
        <taxon>Negativicutes</taxon>
        <taxon>Selenomonadales</taxon>
        <taxon>Sporomusaceae</taxon>
        <taxon>Sporomusa</taxon>
    </lineage>
</organism>
<dbReference type="InterPro" id="IPR050259">
    <property type="entry name" value="SDR"/>
</dbReference>
<protein>
    <submittedName>
        <fullName evidence="2">Ketoacyl reductase</fullName>
        <ecNumber evidence="2">1.3.1.-</ecNumber>
    </submittedName>
</protein>
<dbReference type="EC" id="1.3.1.-" evidence="2"/>
<dbReference type="Proteomes" id="UP000216752">
    <property type="component" value="Chromosome"/>
</dbReference>
<evidence type="ECO:0000313" key="2">
    <source>
        <dbReference type="EMBL" id="XFO69148.1"/>
    </source>
</evidence>
<keyword evidence="2" id="KW-0560">Oxidoreductase</keyword>
<dbReference type="InterPro" id="IPR002347">
    <property type="entry name" value="SDR_fam"/>
</dbReference>
<dbReference type="RefSeq" id="WP_094604399.1">
    <property type="nucleotide sequence ID" value="NZ_CP155573.1"/>
</dbReference>
<comment type="similarity">
    <text evidence="1">Belongs to the short-chain dehydrogenases/reductases (SDR) family.</text>
</comment>
<accession>A0ABZ3IUU8</accession>
<dbReference type="SUPFAM" id="SSF51735">
    <property type="entry name" value="NAD(P)-binding Rossmann-fold domains"/>
    <property type="match status" value="1"/>
</dbReference>
<name>A0ABZ3IUU8_9FIRM</name>
<evidence type="ECO:0000313" key="3">
    <source>
        <dbReference type="Proteomes" id="UP000216752"/>
    </source>
</evidence>
<proteinExistence type="inferred from homology"/>
<dbReference type="PANTHER" id="PTHR42879:SF6">
    <property type="entry name" value="NADPH-DEPENDENT REDUCTASE BACG"/>
    <property type="match status" value="1"/>
</dbReference>
<dbReference type="EMBL" id="CP155573">
    <property type="protein sequence ID" value="XFO69148.1"/>
    <property type="molecule type" value="Genomic_DNA"/>
</dbReference>
<dbReference type="CDD" id="cd05344">
    <property type="entry name" value="BKR_like_SDR_like"/>
    <property type="match status" value="1"/>
</dbReference>
<sequence>MNLGLKDKAILVMASSTGLGKAAALEFSKEGAKVMLFSHDETKLKVAQAEIKAETGNEPAYTVGDITVYGDIKKVVQATIDAFGPVYALVNNSGGPPAGSFDSFADEDWQKAYELNLLAYIRTIREVLPYMRKAGEGRIVNYTSSSVKQVLDNLILSNTFRMGVMGLTKTLSQELGKDSILINVMGPGRIGTDRIKYLDSVRAKKADTTVEDIYENAIKAIPLGRYGEPEEYAKLTVFLCSAANTYITGQTMLVDGGLTKAF</sequence>
<keyword evidence="3" id="KW-1185">Reference proteome</keyword>
<dbReference type="Pfam" id="PF13561">
    <property type="entry name" value="adh_short_C2"/>
    <property type="match status" value="1"/>
</dbReference>
<dbReference type="GO" id="GO:0016491">
    <property type="term" value="F:oxidoreductase activity"/>
    <property type="evidence" value="ECO:0007669"/>
    <property type="project" value="UniProtKB-KW"/>
</dbReference>